<gene>
    <name evidence="1" type="ORF">IPA_04470</name>
</gene>
<evidence type="ECO:0000313" key="2">
    <source>
        <dbReference type="Proteomes" id="UP001063698"/>
    </source>
</evidence>
<keyword evidence="2" id="KW-1185">Reference proteome</keyword>
<accession>A0A977PLJ8</accession>
<dbReference type="Proteomes" id="UP001063698">
    <property type="component" value="Chromosome"/>
</dbReference>
<name>A0A977PLJ8_9CREN</name>
<dbReference type="EMBL" id="CP006868">
    <property type="protein sequence ID" value="UXD22410.1"/>
    <property type="molecule type" value="Genomic_DNA"/>
</dbReference>
<dbReference type="KEGG" id="ipc:IPA_04470"/>
<reference evidence="1" key="1">
    <citation type="submission" date="2013-11" db="EMBL/GenBank/DDBJ databases">
        <title>Comparative genomics of Ignicoccus.</title>
        <authorList>
            <person name="Podar M."/>
        </authorList>
    </citation>
    <scope>NUCLEOTIDE SEQUENCE</scope>
    <source>
        <strain evidence="1">DSM 13166</strain>
    </source>
</reference>
<protein>
    <submittedName>
        <fullName evidence="1">Uncharacterized protein</fullName>
    </submittedName>
</protein>
<organism evidence="1 2">
    <name type="scientific">Ignicoccus pacificus DSM 13166</name>
    <dbReference type="NCBI Taxonomy" id="940294"/>
    <lineage>
        <taxon>Archaea</taxon>
        <taxon>Thermoproteota</taxon>
        <taxon>Thermoprotei</taxon>
        <taxon>Desulfurococcales</taxon>
        <taxon>Desulfurococcaceae</taxon>
        <taxon>Ignicoccus</taxon>
    </lineage>
</organism>
<proteinExistence type="predicted"/>
<dbReference type="AlphaFoldDB" id="A0A977PLJ8"/>
<evidence type="ECO:0000313" key="1">
    <source>
        <dbReference type="EMBL" id="UXD22410.1"/>
    </source>
</evidence>
<sequence>MILRGESEEVKLYLEFPRRNMEVRLEDSWKYYDMRGVWYNGKMIKILQPMELTLLYHLLQNTFSKCKGLREFFLGDGEMVTCKGIILYKRKIKRYYGPILNTRVDIIGPRMKVSERSE</sequence>